<reference evidence="2" key="1">
    <citation type="submission" date="2019-10" db="EMBL/GenBank/DDBJ databases">
        <authorList>
            <person name="Soares A.E.R."/>
            <person name="Aleixo A."/>
            <person name="Schneider P."/>
            <person name="Miyaki C.Y."/>
            <person name="Schneider M.P."/>
            <person name="Mello C."/>
            <person name="Vasconcelos A.T.R."/>
        </authorList>
    </citation>
    <scope>NUCLEOTIDE SEQUENCE</scope>
    <source>
        <tissue evidence="2">Muscle</tissue>
    </source>
</reference>
<keyword evidence="3" id="KW-1185">Reference proteome</keyword>
<comment type="caution">
    <text evidence="2">The sequence shown here is derived from an EMBL/GenBank/DDBJ whole genome shotgun (WGS) entry which is preliminary data.</text>
</comment>
<evidence type="ECO:0000256" key="1">
    <source>
        <dbReference type="SAM" id="MobiDB-lite"/>
    </source>
</evidence>
<protein>
    <submittedName>
        <fullName evidence="2">Uncharacterized protein</fullName>
    </submittedName>
</protein>
<name>A0ABQ9CTN7_9PASS</name>
<feature type="compositionally biased region" description="Basic and acidic residues" evidence="1">
    <location>
        <begin position="15"/>
        <end position="26"/>
    </location>
</feature>
<sequence>MFSSEDNPRAAVIPDSHKTKPGEKQLHLNPETDDSSPVTTDLQPGMDGVCKGAWESGKEGRGLSQCNSVVQKENGKLWTIMEEESSCIFLFSHRENQEKVSCGVSIVYIGKVSLHSHLFAYGPCHHLPASEPAPLKTSNVQRMARGCIYTMRKNCLLLAFVFCRLCKCALFCLLYQGSWTRLLVNDLVFHFEWTEHKVQTAPEFLRKRMPRVGADIRLSSFHPKQFVARLLRAHDMTLKPSAAGGFAQLSLALME</sequence>
<dbReference type="Proteomes" id="UP001145742">
    <property type="component" value="Unassembled WGS sequence"/>
</dbReference>
<evidence type="ECO:0000313" key="2">
    <source>
        <dbReference type="EMBL" id="KAJ7405674.1"/>
    </source>
</evidence>
<organism evidence="2 3">
    <name type="scientific">Willisornis vidua</name>
    <name type="common">Xingu scale-backed antbird</name>
    <dbReference type="NCBI Taxonomy" id="1566151"/>
    <lineage>
        <taxon>Eukaryota</taxon>
        <taxon>Metazoa</taxon>
        <taxon>Chordata</taxon>
        <taxon>Craniata</taxon>
        <taxon>Vertebrata</taxon>
        <taxon>Euteleostomi</taxon>
        <taxon>Archelosauria</taxon>
        <taxon>Archosauria</taxon>
        <taxon>Dinosauria</taxon>
        <taxon>Saurischia</taxon>
        <taxon>Theropoda</taxon>
        <taxon>Coelurosauria</taxon>
        <taxon>Aves</taxon>
        <taxon>Neognathae</taxon>
        <taxon>Neoaves</taxon>
        <taxon>Telluraves</taxon>
        <taxon>Australaves</taxon>
        <taxon>Passeriformes</taxon>
        <taxon>Thamnophilidae</taxon>
        <taxon>Willisornis</taxon>
    </lineage>
</organism>
<accession>A0ABQ9CTN7</accession>
<evidence type="ECO:0000313" key="3">
    <source>
        <dbReference type="Proteomes" id="UP001145742"/>
    </source>
</evidence>
<dbReference type="EMBL" id="WHWB01034693">
    <property type="protein sequence ID" value="KAJ7405674.1"/>
    <property type="molecule type" value="Genomic_DNA"/>
</dbReference>
<feature type="region of interest" description="Disordered" evidence="1">
    <location>
        <begin position="1"/>
        <end position="44"/>
    </location>
</feature>
<proteinExistence type="predicted"/>
<gene>
    <name evidence="2" type="ORF">WISP_137769</name>
</gene>